<feature type="compositionally biased region" description="Basic and acidic residues" evidence="1">
    <location>
        <begin position="1"/>
        <end position="12"/>
    </location>
</feature>
<reference evidence="2" key="1">
    <citation type="submission" date="2020-02" db="EMBL/GenBank/DDBJ databases">
        <authorList>
            <person name="Meier V. D."/>
        </authorList>
    </citation>
    <scope>NUCLEOTIDE SEQUENCE</scope>
    <source>
        <strain evidence="2">AVDCRST_MAG57</strain>
    </source>
</reference>
<feature type="region of interest" description="Disordered" evidence="1">
    <location>
        <begin position="1"/>
        <end position="51"/>
    </location>
</feature>
<proteinExistence type="predicted"/>
<sequence length="51" mass="5433">MTEHGSARDDLHGIPTQLFPGTPRRLPARLRGRRPLAVPSAPARAAGHGRG</sequence>
<organism evidence="2">
    <name type="scientific">uncultured Blastococcus sp</name>
    <dbReference type="NCBI Taxonomy" id="217144"/>
    <lineage>
        <taxon>Bacteria</taxon>
        <taxon>Bacillati</taxon>
        <taxon>Actinomycetota</taxon>
        <taxon>Actinomycetes</taxon>
        <taxon>Geodermatophilales</taxon>
        <taxon>Geodermatophilaceae</taxon>
        <taxon>Blastococcus</taxon>
        <taxon>environmental samples</taxon>
    </lineage>
</organism>
<name>A0A6J4HDY8_9ACTN</name>
<evidence type="ECO:0000313" key="2">
    <source>
        <dbReference type="EMBL" id="CAA9221743.1"/>
    </source>
</evidence>
<accession>A0A6J4HDY8</accession>
<protein>
    <submittedName>
        <fullName evidence="2">Uncharacterized protein</fullName>
    </submittedName>
</protein>
<evidence type="ECO:0000256" key="1">
    <source>
        <dbReference type="SAM" id="MobiDB-lite"/>
    </source>
</evidence>
<dbReference type="AlphaFoldDB" id="A0A6J4HDY8"/>
<dbReference type="EMBL" id="CADCTI010000058">
    <property type="protein sequence ID" value="CAA9221743.1"/>
    <property type="molecule type" value="Genomic_DNA"/>
</dbReference>
<gene>
    <name evidence="2" type="ORF">AVDCRST_MAG57-615</name>
</gene>
<feature type="non-terminal residue" evidence="2">
    <location>
        <position position="51"/>
    </location>
</feature>